<evidence type="ECO:0000256" key="6">
    <source>
        <dbReference type="ARBA" id="ARBA00022801"/>
    </source>
</evidence>
<evidence type="ECO:0000256" key="1">
    <source>
        <dbReference type="ARBA" id="ARBA00001947"/>
    </source>
</evidence>
<keyword evidence="5 9" id="KW-0479">Metal-binding</keyword>
<dbReference type="SUPFAM" id="SSF101821">
    <property type="entry name" value="Aminopeptidase/glucanase lid domain"/>
    <property type="match status" value="1"/>
</dbReference>
<proteinExistence type="inferred from homology"/>
<dbReference type="GO" id="GO:0008237">
    <property type="term" value="F:metallopeptidase activity"/>
    <property type="evidence" value="ECO:0007669"/>
    <property type="project" value="UniProtKB-KW"/>
</dbReference>
<evidence type="ECO:0000256" key="10">
    <source>
        <dbReference type="RuleBase" id="RU004387"/>
    </source>
</evidence>
<dbReference type="Proteomes" id="UP000254326">
    <property type="component" value="Unassembled WGS sequence"/>
</dbReference>
<dbReference type="CDD" id="cd05658">
    <property type="entry name" value="M18_DAP"/>
    <property type="match status" value="1"/>
</dbReference>
<dbReference type="Gene3D" id="3.40.630.10">
    <property type="entry name" value="Zn peptidases"/>
    <property type="match status" value="1"/>
</dbReference>
<accession>A0A370U808</accession>
<gene>
    <name evidence="11" type="ORF">DN730_11970</name>
</gene>
<evidence type="ECO:0000256" key="4">
    <source>
        <dbReference type="ARBA" id="ARBA00022670"/>
    </source>
</evidence>
<organism evidence="11 12">
    <name type="scientific">Marinomonas piezotolerans</name>
    <dbReference type="NCBI Taxonomy" id="2213058"/>
    <lineage>
        <taxon>Bacteria</taxon>
        <taxon>Pseudomonadati</taxon>
        <taxon>Pseudomonadota</taxon>
        <taxon>Gammaproteobacteria</taxon>
        <taxon>Oceanospirillales</taxon>
        <taxon>Oceanospirillaceae</taxon>
        <taxon>Marinomonas</taxon>
    </lineage>
</organism>
<keyword evidence="7 9" id="KW-0862">Zinc</keyword>
<comment type="caution">
    <text evidence="11">The sequence shown here is derived from an EMBL/GenBank/DDBJ whole genome shotgun (WGS) entry which is preliminary data.</text>
</comment>
<comment type="cofactor">
    <cofactor evidence="1 10">
        <name>Zn(2+)</name>
        <dbReference type="ChEBI" id="CHEBI:29105"/>
    </cofactor>
</comment>
<evidence type="ECO:0000313" key="11">
    <source>
        <dbReference type="EMBL" id="RDL43893.1"/>
    </source>
</evidence>
<evidence type="ECO:0000256" key="8">
    <source>
        <dbReference type="ARBA" id="ARBA00023049"/>
    </source>
</evidence>
<dbReference type="SUPFAM" id="SSF53187">
    <property type="entry name" value="Zn-dependent exopeptidases"/>
    <property type="match status" value="1"/>
</dbReference>
<dbReference type="GO" id="GO:0006508">
    <property type="term" value="P:proteolysis"/>
    <property type="evidence" value="ECO:0007669"/>
    <property type="project" value="UniProtKB-KW"/>
</dbReference>
<dbReference type="Pfam" id="PF02127">
    <property type="entry name" value="Peptidase_M18"/>
    <property type="match status" value="1"/>
</dbReference>
<dbReference type="GO" id="GO:0004177">
    <property type="term" value="F:aminopeptidase activity"/>
    <property type="evidence" value="ECO:0007669"/>
    <property type="project" value="UniProtKB-KW"/>
</dbReference>
<evidence type="ECO:0000256" key="5">
    <source>
        <dbReference type="ARBA" id="ARBA00022723"/>
    </source>
</evidence>
<dbReference type="FunFam" id="2.30.250.10:FF:000003">
    <property type="entry name" value="Probable M18 family aminopeptidase 2"/>
    <property type="match status" value="1"/>
</dbReference>
<sequence>MNQASFNQSLLSFLDDSPTPFHAVSAMKYSLLDAGYEELDEQQEWVISEGGRYFVTRNDSSIIAFTAPSLDFAHQGFRMIGAHTDSPCLKVKPNAHLERFGHHQLGVEVYGGVLMHTWLDRDLSIAGRVTFKTEDGILTSRLIDFKEPIALVPNVAIHLNRGVNSDGFKVNPQEEILPILCGADNDFDFEAILTEQIRREHSDVSVASVLSFELCLYDVQKAAVTGLKEEYISASRLDNLLSCYVGLQALLASEEKRPTMLICTDHEEVGSQSACGANGPFLEDVLRRLTPSPEQYTQAIQRSMLVSADNAHALHPNYASKHDQLHAPLINKGAVIKVNNNQRYATNSETTAVYKNLALEAGFAVQTFVVRSDMACGSTIGPITAGEIGVATLDIGLPTFAMHSIRELAGCDDAFNLYQVLVLFSQCDQLISK</sequence>
<dbReference type="Gene3D" id="2.30.250.10">
    <property type="entry name" value="Aminopeptidase i, Domain 2"/>
    <property type="match status" value="1"/>
</dbReference>
<comment type="similarity">
    <text evidence="2 9">Belongs to the peptidase M18 family.</text>
</comment>
<dbReference type="EMBL" id="QKRA01000005">
    <property type="protein sequence ID" value="RDL43893.1"/>
    <property type="molecule type" value="Genomic_DNA"/>
</dbReference>
<dbReference type="NCBIfam" id="NF002759">
    <property type="entry name" value="PRK02813.1"/>
    <property type="match status" value="1"/>
</dbReference>
<dbReference type="RefSeq" id="WP_115468378.1">
    <property type="nucleotide sequence ID" value="NZ_QKRA01000005.1"/>
</dbReference>
<evidence type="ECO:0000256" key="7">
    <source>
        <dbReference type="ARBA" id="ARBA00022833"/>
    </source>
</evidence>
<dbReference type="GO" id="GO:0005737">
    <property type="term" value="C:cytoplasm"/>
    <property type="evidence" value="ECO:0007669"/>
    <property type="project" value="UniProtKB-ARBA"/>
</dbReference>
<keyword evidence="3 9" id="KW-0031">Aminopeptidase</keyword>
<dbReference type="InterPro" id="IPR001948">
    <property type="entry name" value="Peptidase_M18"/>
</dbReference>
<evidence type="ECO:0000256" key="2">
    <source>
        <dbReference type="ARBA" id="ARBA00008290"/>
    </source>
</evidence>
<reference evidence="11 12" key="1">
    <citation type="submission" date="2018-06" db="EMBL/GenBank/DDBJ databases">
        <title>Marinomonas sp. YLB-05 draft genome sequence.</title>
        <authorList>
            <person name="Yu L."/>
            <person name="Tang X."/>
        </authorList>
    </citation>
    <scope>NUCLEOTIDE SEQUENCE [LARGE SCALE GENOMIC DNA]</scope>
    <source>
        <strain evidence="11 12">YLB-05</strain>
    </source>
</reference>
<dbReference type="AlphaFoldDB" id="A0A370U808"/>
<evidence type="ECO:0000256" key="3">
    <source>
        <dbReference type="ARBA" id="ARBA00022438"/>
    </source>
</evidence>
<keyword evidence="8 9" id="KW-0482">Metalloprotease</keyword>
<dbReference type="PANTHER" id="PTHR28570:SF3">
    <property type="entry name" value="ASPARTYL AMINOPEPTIDASE"/>
    <property type="match status" value="1"/>
</dbReference>
<dbReference type="PANTHER" id="PTHR28570">
    <property type="entry name" value="ASPARTYL AMINOPEPTIDASE"/>
    <property type="match status" value="1"/>
</dbReference>
<dbReference type="OrthoDB" id="5288740at2"/>
<dbReference type="GO" id="GO:0008270">
    <property type="term" value="F:zinc ion binding"/>
    <property type="evidence" value="ECO:0007669"/>
    <property type="project" value="InterPro"/>
</dbReference>
<evidence type="ECO:0000256" key="9">
    <source>
        <dbReference type="RuleBase" id="RU004386"/>
    </source>
</evidence>
<evidence type="ECO:0000313" key="12">
    <source>
        <dbReference type="Proteomes" id="UP000254326"/>
    </source>
</evidence>
<dbReference type="PRINTS" id="PR00932">
    <property type="entry name" value="AMINO1PTASE"/>
</dbReference>
<name>A0A370U808_9GAMM</name>
<dbReference type="EC" id="3.4.11.-" evidence="10"/>
<keyword evidence="6 9" id="KW-0378">Hydrolase</keyword>
<keyword evidence="12" id="KW-1185">Reference proteome</keyword>
<dbReference type="InterPro" id="IPR023358">
    <property type="entry name" value="Peptidase_M18_dom2"/>
</dbReference>
<protein>
    <recommendedName>
        <fullName evidence="10">M18 family aminopeptidase</fullName>
        <ecNumber evidence="10">3.4.11.-</ecNumber>
    </recommendedName>
</protein>
<keyword evidence="4 9" id="KW-0645">Protease</keyword>